<sequence>MPKPPHLAPLKVEEQRLYSELLPDGRASHPISKYPHAVVFLSTATREKVFAGLRRGPSRFPRWAASLISGKMSSLSGLVPWP</sequence>
<keyword evidence="2" id="KW-1185">Reference proteome</keyword>
<dbReference type="AlphaFoldDB" id="A0A5C6PGG2"/>
<accession>A0A5C6PGG2</accession>
<organism evidence="1 2">
    <name type="scientific">Takifugu flavidus</name>
    <name type="common">sansaifugu</name>
    <dbReference type="NCBI Taxonomy" id="433684"/>
    <lineage>
        <taxon>Eukaryota</taxon>
        <taxon>Metazoa</taxon>
        <taxon>Chordata</taxon>
        <taxon>Craniata</taxon>
        <taxon>Vertebrata</taxon>
        <taxon>Euteleostomi</taxon>
        <taxon>Actinopterygii</taxon>
        <taxon>Neopterygii</taxon>
        <taxon>Teleostei</taxon>
        <taxon>Neoteleostei</taxon>
        <taxon>Acanthomorphata</taxon>
        <taxon>Eupercaria</taxon>
        <taxon>Tetraodontiformes</taxon>
        <taxon>Tetradontoidea</taxon>
        <taxon>Tetraodontidae</taxon>
        <taxon>Takifugu</taxon>
    </lineage>
</organism>
<dbReference type="EMBL" id="RHFK02000004">
    <property type="protein sequence ID" value="TWW77457.1"/>
    <property type="molecule type" value="Genomic_DNA"/>
</dbReference>
<evidence type="ECO:0000313" key="2">
    <source>
        <dbReference type="Proteomes" id="UP000324091"/>
    </source>
</evidence>
<reference evidence="1 2" key="1">
    <citation type="submission" date="2019-04" db="EMBL/GenBank/DDBJ databases">
        <title>Chromosome genome assembly for Takifugu flavidus.</title>
        <authorList>
            <person name="Xiao S."/>
        </authorList>
    </citation>
    <scope>NUCLEOTIDE SEQUENCE [LARGE SCALE GENOMIC DNA]</scope>
    <source>
        <strain evidence="1">HTHZ2018</strain>
        <tissue evidence="1">Muscle</tissue>
    </source>
</reference>
<name>A0A5C6PGG2_9TELE</name>
<evidence type="ECO:0000313" key="1">
    <source>
        <dbReference type="EMBL" id="TWW77457.1"/>
    </source>
</evidence>
<proteinExistence type="predicted"/>
<protein>
    <submittedName>
        <fullName evidence="1">Uncharacterized protein</fullName>
    </submittedName>
</protein>
<gene>
    <name evidence="1" type="ORF">D4764_12G0008470</name>
</gene>
<dbReference type="Proteomes" id="UP000324091">
    <property type="component" value="Chromosome 12"/>
</dbReference>
<comment type="caution">
    <text evidence="1">The sequence shown here is derived from an EMBL/GenBank/DDBJ whole genome shotgun (WGS) entry which is preliminary data.</text>
</comment>